<dbReference type="CDD" id="cd01830">
    <property type="entry name" value="XynE_like"/>
    <property type="match status" value="1"/>
</dbReference>
<protein>
    <submittedName>
        <fullName evidence="3">SGNH/GDSL hydrolase family protein</fullName>
    </submittedName>
</protein>
<reference evidence="3 4" key="1">
    <citation type="submission" date="2022-06" db="EMBL/GenBank/DDBJ databases">
        <title>Halogeometricum sp. a new haloarchaeum isolate from saline soil.</title>
        <authorList>
            <person name="Strakova D."/>
            <person name="Galisteo C."/>
            <person name="Sanchez-Porro C."/>
            <person name="Ventosa A."/>
        </authorList>
    </citation>
    <scope>NUCLEOTIDE SEQUENCE [LARGE SCALE GENOMIC DNA]</scope>
    <source>
        <strain evidence="4">S3BR25-2</strain>
    </source>
</reference>
<dbReference type="Pfam" id="PF13472">
    <property type="entry name" value="Lipase_GDSL_2"/>
    <property type="match status" value="1"/>
</dbReference>
<dbReference type="Proteomes" id="UP001254813">
    <property type="component" value="Unassembled WGS sequence"/>
</dbReference>
<proteinExistence type="predicted"/>
<evidence type="ECO:0000313" key="3">
    <source>
        <dbReference type="EMBL" id="MDS0296205.1"/>
    </source>
</evidence>
<evidence type="ECO:0000256" key="1">
    <source>
        <dbReference type="SAM" id="MobiDB-lite"/>
    </source>
</evidence>
<dbReference type="EMBL" id="JAMQOQ010000005">
    <property type="protein sequence ID" value="MDS0296205.1"/>
    <property type="molecule type" value="Genomic_DNA"/>
</dbReference>
<organism evidence="3 4">
    <name type="scientific">Halogeometricum luteum</name>
    <dbReference type="NCBI Taxonomy" id="2950537"/>
    <lineage>
        <taxon>Archaea</taxon>
        <taxon>Methanobacteriati</taxon>
        <taxon>Methanobacteriota</taxon>
        <taxon>Stenosarchaea group</taxon>
        <taxon>Halobacteria</taxon>
        <taxon>Halobacteriales</taxon>
        <taxon>Haloferacaceae</taxon>
        <taxon>Halogeometricum</taxon>
    </lineage>
</organism>
<comment type="caution">
    <text evidence="3">The sequence shown here is derived from an EMBL/GenBank/DDBJ whole genome shotgun (WGS) entry which is preliminary data.</text>
</comment>
<dbReference type="RefSeq" id="WP_310930205.1">
    <property type="nucleotide sequence ID" value="NZ_JAMQOQ010000005.1"/>
</dbReference>
<evidence type="ECO:0000259" key="2">
    <source>
        <dbReference type="Pfam" id="PF13472"/>
    </source>
</evidence>
<dbReference type="Gene3D" id="3.40.50.1110">
    <property type="entry name" value="SGNH hydrolase"/>
    <property type="match status" value="1"/>
</dbReference>
<dbReference type="InterPro" id="IPR036514">
    <property type="entry name" value="SGNH_hydro_sf"/>
</dbReference>
<dbReference type="PANTHER" id="PTHR43784">
    <property type="entry name" value="GDSL-LIKE LIPASE/ACYLHYDROLASE, PUTATIVE (AFU_ORTHOLOGUE AFUA_2G00820)-RELATED"/>
    <property type="match status" value="1"/>
</dbReference>
<name>A0ABU2G5Z2_9EURY</name>
<dbReference type="InterPro" id="IPR013830">
    <property type="entry name" value="SGNH_hydro"/>
</dbReference>
<feature type="compositionally biased region" description="Low complexity" evidence="1">
    <location>
        <begin position="26"/>
        <end position="40"/>
    </location>
</feature>
<sequence length="463" mass="48221">MINRREFAKTVGAAVGTAALGTGAVAATGSESDSGSTEGTDGTGGEHFVGTWSAAPAPPAESGLSRAGFENRTVRQMVNPSVDGSTVRLRLTNRYGDDPVTFAKVTVADRDDGASVVPGSTETVTFGGEESVFLPAGAAVYSDPVEFDVAADEDLAVSFYAVDATGPATRHPLALKRTYSALGNYTEASGGDAFEEAAMSWFFLKGVDVLADEEVGTVVALGDSITDGFASTPGADHRYPDYLARRFVANGVERSVVNAGISGNRVLYDSVSGTGFGNNALARLDHDVLAQPGVTEVILLEGVNDIGQHPPAVGADRIIFGLKQIARQLHAHDIDVFAGTLTPAGGASESYGGAEAEAQRQAVNEFIRTTDVFDGVVDFDAALRDPDHPGRMLSKYDSGDHLHPNDAGYRAMAEAVDLSLFGAVEEDGEANERNGSEGEETTEAGREEGASDGHSALRTPRAD</sequence>
<feature type="region of interest" description="Disordered" evidence="1">
    <location>
        <begin position="26"/>
        <end position="65"/>
    </location>
</feature>
<gene>
    <name evidence="3" type="ORF">NDI79_18670</name>
</gene>
<dbReference type="InterPro" id="IPR053140">
    <property type="entry name" value="GDSL_Rv0518-like"/>
</dbReference>
<dbReference type="PROSITE" id="PS51318">
    <property type="entry name" value="TAT"/>
    <property type="match status" value="1"/>
</dbReference>
<dbReference type="InterPro" id="IPR006311">
    <property type="entry name" value="TAT_signal"/>
</dbReference>
<keyword evidence="3" id="KW-0378">Hydrolase</keyword>
<evidence type="ECO:0000313" key="4">
    <source>
        <dbReference type="Proteomes" id="UP001254813"/>
    </source>
</evidence>
<dbReference type="GO" id="GO:0016787">
    <property type="term" value="F:hydrolase activity"/>
    <property type="evidence" value="ECO:0007669"/>
    <property type="project" value="UniProtKB-KW"/>
</dbReference>
<dbReference type="SUPFAM" id="SSF52266">
    <property type="entry name" value="SGNH hydrolase"/>
    <property type="match status" value="1"/>
</dbReference>
<feature type="region of interest" description="Disordered" evidence="1">
    <location>
        <begin position="422"/>
        <end position="463"/>
    </location>
</feature>
<dbReference type="PANTHER" id="PTHR43784:SF2">
    <property type="entry name" value="GDSL-LIKE LIPASE_ACYLHYDROLASE, PUTATIVE (AFU_ORTHOLOGUE AFUA_2G00820)-RELATED"/>
    <property type="match status" value="1"/>
</dbReference>
<keyword evidence="4" id="KW-1185">Reference proteome</keyword>
<feature type="domain" description="SGNH hydrolase-type esterase" evidence="2">
    <location>
        <begin position="220"/>
        <end position="411"/>
    </location>
</feature>
<accession>A0ABU2G5Z2</accession>